<dbReference type="InterPro" id="IPR037294">
    <property type="entry name" value="ABC_BtuC-like"/>
</dbReference>
<keyword evidence="6 8" id="KW-1133">Transmembrane helix</keyword>
<dbReference type="Pfam" id="PF01032">
    <property type="entry name" value="FecCD"/>
    <property type="match status" value="1"/>
</dbReference>
<evidence type="ECO:0000256" key="4">
    <source>
        <dbReference type="ARBA" id="ARBA00022475"/>
    </source>
</evidence>
<gene>
    <name evidence="9" type="ORF">EFW17_07445</name>
</gene>
<comment type="similarity">
    <text evidence="2">Belongs to the binding-protein-dependent transport system permease family. FecCD subfamily.</text>
</comment>
<dbReference type="GO" id="GO:0005886">
    <property type="term" value="C:plasma membrane"/>
    <property type="evidence" value="ECO:0007669"/>
    <property type="project" value="UniProtKB-SubCell"/>
</dbReference>
<feature type="transmembrane region" description="Helical" evidence="8">
    <location>
        <begin position="248"/>
        <end position="270"/>
    </location>
</feature>
<dbReference type="CDD" id="cd06550">
    <property type="entry name" value="TM_ABC_iron-siderophores_like"/>
    <property type="match status" value="1"/>
</dbReference>
<dbReference type="Proteomes" id="UP000269198">
    <property type="component" value="Unassembled WGS sequence"/>
</dbReference>
<dbReference type="GO" id="GO:0022857">
    <property type="term" value="F:transmembrane transporter activity"/>
    <property type="evidence" value="ECO:0007669"/>
    <property type="project" value="InterPro"/>
</dbReference>
<feature type="transmembrane region" description="Helical" evidence="8">
    <location>
        <begin position="290"/>
        <end position="311"/>
    </location>
</feature>
<feature type="transmembrane region" description="Helical" evidence="8">
    <location>
        <begin position="75"/>
        <end position="96"/>
    </location>
</feature>
<comment type="subcellular location">
    <subcellularLocation>
        <location evidence="1">Cell membrane</location>
        <topology evidence="1">Multi-pass membrane protein</topology>
    </subcellularLocation>
</comment>
<evidence type="ECO:0000256" key="5">
    <source>
        <dbReference type="ARBA" id="ARBA00022692"/>
    </source>
</evidence>
<feature type="transmembrane region" description="Helical" evidence="8">
    <location>
        <begin position="21"/>
        <end position="46"/>
    </location>
</feature>
<organism evidence="9 10">
    <name type="scientific">Halostreptopolyspora alba</name>
    <dbReference type="NCBI Taxonomy" id="2487137"/>
    <lineage>
        <taxon>Bacteria</taxon>
        <taxon>Bacillati</taxon>
        <taxon>Actinomycetota</taxon>
        <taxon>Actinomycetes</taxon>
        <taxon>Streptosporangiales</taxon>
        <taxon>Nocardiopsidaceae</taxon>
        <taxon>Halostreptopolyspora</taxon>
    </lineage>
</organism>
<accession>A0A3N0ED72</accession>
<reference evidence="9 10" key="1">
    <citation type="submission" date="2018-11" db="EMBL/GenBank/DDBJ databases">
        <title>The genome draft of YIM 96095.</title>
        <authorList>
            <person name="Tang S.-K."/>
            <person name="Chunyu W.-X."/>
            <person name="Feng Y.-Z."/>
        </authorList>
    </citation>
    <scope>NUCLEOTIDE SEQUENCE [LARGE SCALE GENOMIC DNA]</scope>
    <source>
        <strain evidence="9 10">YIM 96095</strain>
    </source>
</reference>
<name>A0A3N0ED72_9ACTN</name>
<feature type="transmembrane region" description="Helical" evidence="8">
    <location>
        <begin position="159"/>
        <end position="179"/>
    </location>
</feature>
<dbReference type="GO" id="GO:0033214">
    <property type="term" value="P:siderophore-iron import into cell"/>
    <property type="evidence" value="ECO:0007669"/>
    <property type="project" value="TreeGrafter"/>
</dbReference>
<dbReference type="OrthoDB" id="4455417at2"/>
<protein>
    <submittedName>
        <fullName evidence="9">Iron ABC transporter permease</fullName>
    </submittedName>
</protein>
<dbReference type="PANTHER" id="PTHR30472">
    <property type="entry name" value="FERRIC ENTEROBACTIN TRANSPORT SYSTEM PERMEASE PROTEIN"/>
    <property type="match status" value="1"/>
</dbReference>
<dbReference type="EMBL" id="RJMB01000005">
    <property type="protein sequence ID" value="RNL85790.1"/>
    <property type="molecule type" value="Genomic_DNA"/>
</dbReference>
<dbReference type="AlphaFoldDB" id="A0A3N0ED72"/>
<dbReference type="PANTHER" id="PTHR30472:SF24">
    <property type="entry name" value="FERRIC ENTEROBACTIN TRANSPORT SYSTEM PERMEASE PROTEIN FEPG"/>
    <property type="match status" value="1"/>
</dbReference>
<keyword evidence="10" id="KW-1185">Reference proteome</keyword>
<feature type="transmembrane region" description="Helical" evidence="8">
    <location>
        <begin position="199"/>
        <end position="220"/>
    </location>
</feature>
<evidence type="ECO:0000256" key="6">
    <source>
        <dbReference type="ARBA" id="ARBA00022989"/>
    </source>
</evidence>
<feature type="transmembrane region" description="Helical" evidence="8">
    <location>
        <begin position="129"/>
        <end position="147"/>
    </location>
</feature>
<evidence type="ECO:0000256" key="3">
    <source>
        <dbReference type="ARBA" id="ARBA00022448"/>
    </source>
</evidence>
<evidence type="ECO:0000313" key="10">
    <source>
        <dbReference type="Proteomes" id="UP000269198"/>
    </source>
</evidence>
<feature type="transmembrane region" description="Helical" evidence="8">
    <location>
        <begin position="318"/>
        <end position="335"/>
    </location>
</feature>
<dbReference type="RefSeq" id="WP_123200569.1">
    <property type="nucleotide sequence ID" value="NZ_RJMB01000005.1"/>
</dbReference>
<dbReference type="Gene3D" id="1.10.3470.10">
    <property type="entry name" value="ABC transporter involved in vitamin B12 uptake, BtuC"/>
    <property type="match status" value="1"/>
</dbReference>
<evidence type="ECO:0000256" key="7">
    <source>
        <dbReference type="ARBA" id="ARBA00023136"/>
    </source>
</evidence>
<proteinExistence type="inferred from homology"/>
<keyword evidence="3" id="KW-0813">Transport</keyword>
<evidence type="ECO:0000256" key="2">
    <source>
        <dbReference type="ARBA" id="ARBA00007935"/>
    </source>
</evidence>
<feature type="transmembrane region" description="Helical" evidence="8">
    <location>
        <begin position="105"/>
        <end position="123"/>
    </location>
</feature>
<evidence type="ECO:0000256" key="1">
    <source>
        <dbReference type="ARBA" id="ARBA00004651"/>
    </source>
</evidence>
<dbReference type="InterPro" id="IPR000522">
    <property type="entry name" value="ABC_transptr_permease_BtuC"/>
</dbReference>
<sequence>MSVSPLDSAARGRALRTRRRNSVIGVLTALIIVVFAMTLMVGQTFYPPGEVVRVILGQDVPGASFTVGRLRLPRAALAVVAGLCFGLAGVTFQTLLRNPLASPDIIGISSGASAAATFAIVMLSLGQTGVSVVAIVAGLLVALLVYLLSFKSGVSGTRLILIGIGIAAMLDSLTLYVLDQAASWEFQEAMRWLTGSLNGASWAEAVPVSVALLGLGSVLLSQSGGIAMIQLGDETAAALGVRVDIVRLIAVTGAVGLIAFATAATGPIAFVSFLSGPIAARIVGPNGSPLVPAALVGALLVLVADLCGQFAFDTRYPVGVVTGVLGAPYLAYLIVRANRAGNSP</sequence>
<evidence type="ECO:0000313" key="9">
    <source>
        <dbReference type="EMBL" id="RNL85790.1"/>
    </source>
</evidence>
<dbReference type="SUPFAM" id="SSF81345">
    <property type="entry name" value="ABC transporter involved in vitamin B12 uptake, BtuC"/>
    <property type="match status" value="1"/>
</dbReference>
<keyword evidence="7 8" id="KW-0472">Membrane</keyword>
<keyword evidence="5 8" id="KW-0812">Transmembrane</keyword>
<comment type="caution">
    <text evidence="9">The sequence shown here is derived from an EMBL/GenBank/DDBJ whole genome shotgun (WGS) entry which is preliminary data.</text>
</comment>
<keyword evidence="4" id="KW-1003">Cell membrane</keyword>
<evidence type="ECO:0000256" key="8">
    <source>
        <dbReference type="SAM" id="Phobius"/>
    </source>
</evidence>